<dbReference type="HOGENOM" id="CLU_055263_1_0_9"/>
<feature type="binding site" evidence="10">
    <location>
        <position position="195"/>
    </location>
    <ligand>
        <name>Mn(2+)</name>
        <dbReference type="ChEBI" id="CHEBI:29035"/>
    </ligand>
</feature>
<evidence type="ECO:0000256" key="5">
    <source>
        <dbReference type="ARBA" id="ARBA00022842"/>
    </source>
</evidence>
<dbReference type="GO" id="GO:0043571">
    <property type="term" value="P:maintenance of CRISPR repeat elements"/>
    <property type="evidence" value="ECO:0007669"/>
    <property type="project" value="UniProtKB-UniRule"/>
</dbReference>
<evidence type="ECO:0000256" key="2">
    <source>
        <dbReference type="ARBA" id="ARBA00022723"/>
    </source>
</evidence>
<dbReference type="GO" id="GO:0051607">
    <property type="term" value="P:defense response to virus"/>
    <property type="evidence" value="ECO:0007669"/>
    <property type="project" value="UniProtKB-UniRule"/>
</dbReference>
<sequence>MRTDTDHTFPLDDIQSILLDNLATSITANVLSQLSKNNIAVIVSDVQHLPTTTLLPIQGYYHKLTALRQQLTVPKRFKDRLWQKIIRRKILNQSAVLNILNVTGGISMSRFASAVKEGDSTHQEGYAAAFYFQSAFGEVFSRRTEDVQNAALNYGYAIIRSCVAREICAFGLEPSWGIFHRNQMNPFNLADDFMETFRPIVDLVVLQMHFDESDALTSQAKKELLNIQSLDVQINESIQTVRNAIHMTVESISAAYATGKMSGISLPQLIPLHPHEFA</sequence>
<accession>U4TWB6</accession>
<feature type="binding site" evidence="10">
    <location>
        <position position="124"/>
    </location>
    <ligand>
        <name>Mn(2+)</name>
        <dbReference type="ChEBI" id="CHEBI:29035"/>
    </ligand>
</feature>
<keyword evidence="8 10" id="KW-0464">Manganese</keyword>
<evidence type="ECO:0000256" key="1">
    <source>
        <dbReference type="ARBA" id="ARBA00022722"/>
    </source>
</evidence>
<dbReference type="AlphaFoldDB" id="U4TWB6"/>
<organism evidence="11 12">
    <name type="scientific">Schleiferilactobacillus shenzhenensis LY-73</name>
    <dbReference type="NCBI Taxonomy" id="1231336"/>
    <lineage>
        <taxon>Bacteria</taxon>
        <taxon>Bacillati</taxon>
        <taxon>Bacillota</taxon>
        <taxon>Bacilli</taxon>
        <taxon>Lactobacillales</taxon>
        <taxon>Lactobacillaceae</taxon>
        <taxon>Schleiferilactobacillus</taxon>
    </lineage>
</organism>
<dbReference type="Pfam" id="PF01867">
    <property type="entry name" value="Cas_Cas1"/>
    <property type="match status" value="1"/>
</dbReference>
<evidence type="ECO:0000256" key="8">
    <source>
        <dbReference type="ARBA" id="ARBA00023211"/>
    </source>
</evidence>
<dbReference type="eggNOG" id="COG1518">
    <property type="taxonomic scope" value="Bacteria"/>
</dbReference>
<evidence type="ECO:0000313" key="11">
    <source>
        <dbReference type="EMBL" id="ERL65682.1"/>
    </source>
</evidence>
<dbReference type="InterPro" id="IPR042206">
    <property type="entry name" value="CRISPR-assoc_Cas1_C"/>
</dbReference>
<keyword evidence="7 10" id="KW-0238">DNA-binding</keyword>
<keyword evidence="1 10" id="KW-0540">Nuclease</keyword>
<comment type="similarity">
    <text evidence="10">Belongs to the CRISPR-associated endonuclease Cas1 family.</text>
</comment>
<dbReference type="InterPro" id="IPR050646">
    <property type="entry name" value="Cas1"/>
</dbReference>
<dbReference type="PANTHER" id="PTHR34353">
    <property type="entry name" value="CRISPR-ASSOCIATED ENDONUCLEASE CAS1 1"/>
    <property type="match status" value="1"/>
</dbReference>
<comment type="function">
    <text evidence="10">CRISPR (clustered regularly interspaced short palindromic repeat), is an adaptive immune system that provides protection against mobile genetic elements (viruses, transposable elements and conjugative plasmids). CRISPR clusters contain spacers, sequences complementary to antecedent mobile elements, and target invading nucleic acids. CRISPR clusters are transcribed and processed into CRISPR RNA (crRNA). Acts as a dsDNA endonuclease. Involved in the integration of spacer DNA into the CRISPR cassette.</text>
</comment>
<dbReference type="InterPro" id="IPR002729">
    <property type="entry name" value="CRISPR-assoc_Cas1"/>
</dbReference>
<dbReference type="InterPro" id="IPR019855">
    <property type="entry name" value="CRISPR-assoc_Cas1_NMENI"/>
</dbReference>
<dbReference type="GO" id="GO:0003677">
    <property type="term" value="F:DNA binding"/>
    <property type="evidence" value="ECO:0007669"/>
    <property type="project" value="UniProtKB-KW"/>
</dbReference>
<evidence type="ECO:0000256" key="9">
    <source>
        <dbReference type="ARBA" id="ARBA00038592"/>
    </source>
</evidence>
<dbReference type="Proteomes" id="UP000030647">
    <property type="component" value="Unassembled WGS sequence"/>
</dbReference>
<dbReference type="GO" id="GO:0004520">
    <property type="term" value="F:DNA endonuclease activity"/>
    <property type="evidence" value="ECO:0007669"/>
    <property type="project" value="InterPro"/>
</dbReference>
<dbReference type="PANTHER" id="PTHR34353:SF2">
    <property type="entry name" value="CRISPR-ASSOCIATED ENDONUCLEASE CAS1 1"/>
    <property type="match status" value="1"/>
</dbReference>
<evidence type="ECO:0000256" key="6">
    <source>
        <dbReference type="ARBA" id="ARBA00023118"/>
    </source>
</evidence>
<dbReference type="NCBIfam" id="TIGR00287">
    <property type="entry name" value="cas1"/>
    <property type="match status" value="1"/>
</dbReference>
<proteinExistence type="inferred from homology"/>
<dbReference type="STRING" id="1231336.L248_2368"/>
<evidence type="ECO:0000313" key="12">
    <source>
        <dbReference type="Proteomes" id="UP000030647"/>
    </source>
</evidence>
<reference evidence="12" key="1">
    <citation type="journal article" date="2013" name="Genome Announc.">
        <title>Whole-Genome Sequencing of Lactobacillus shenzhenensis Strain LY-73T.</title>
        <authorList>
            <person name="Lin Z."/>
            <person name="Liu Z."/>
            <person name="Yang R."/>
            <person name="Zou Y."/>
            <person name="Wan D."/>
            <person name="Chen J."/>
            <person name="Guo M."/>
            <person name="Zhao J."/>
            <person name="Fang C."/>
            <person name="Yang R."/>
            <person name="Liu F."/>
        </authorList>
    </citation>
    <scope>NUCLEOTIDE SEQUENCE [LARGE SCALE GENOMIC DNA]</scope>
    <source>
        <strain evidence="12">LY-73</strain>
    </source>
</reference>
<gene>
    <name evidence="10" type="primary">cas1</name>
    <name evidence="11" type="ORF">L248_2368</name>
</gene>
<dbReference type="EMBL" id="KI271585">
    <property type="protein sequence ID" value="ERL65682.1"/>
    <property type="molecule type" value="Genomic_DNA"/>
</dbReference>
<evidence type="ECO:0000256" key="3">
    <source>
        <dbReference type="ARBA" id="ARBA00022759"/>
    </source>
</evidence>
<name>U4TWB6_9LACO</name>
<keyword evidence="3 10" id="KW-0255">Endonuclease</keyword>
<dbReference type="NCBIfam" id="TIGR03639">
    <property type="entry name" value="cas1_NMENI"/>
    <property type="match status" value="1"/>
</dbReference>
<dbReference type="EC" id="3.1.-.-" evidence="10"/>
<evidence type="ECO:0000256" key="7">
    <source>
        <dbReference type="ARBA" id="ARBA00023125"/>
    </source>
</evidence>
<evidence type="ECO:0000256" key="4">
    <source>
        <dbReference type="ARBA" id="ARBA00022801"/>
    </source>
</evidence>
<feature type="binding site" evidence="10">
    <location>
        <position position="180"/>
    </location>
    <ligand>
        <name>Mn(2+)</name>
        <dbReference type="ChEBI" id="CHEBI:29035"/>
    </ligand>
</feature>
<dbReference type="HAMAP" id="MF_01470">
    <property type="entry name" value="Cas1"/>
    <property type="match status" value="1"/>
</dbReference>
<dbReference type="GO" id="GO:0046872">
    <property type="term" value="F:metal ion binding"/>
    <property type="evidence" value="ECO:0007669"/>
    <property type="project" value="UniProtKB-UniRule"/>
</dbReference>
<keyword evidence="5 10" id="KW-0460">Magnesium</keyword>
<keyword evidence="6 10" id="KW-0051">Antiviral defense</keyword>
<keyword evidence="2 10" id="KW-0479">Metal-binding</keyword>
<dbReference type="GO" id="GO:0016787">
    <property type="term" value="F:hydrolase activity"/>
    <property type="evidence" value="ECO:0007669"/>
    <property type="project" value="UniProtKB-KW"/>
</dbReference>
<keyword evidence="12" id="KW-1185">Reference proteome</keyword>
<dbReference type="Gene3D" id="1.20.120.920">
    <property type="entry name" value="CRISPR-associated endonuclease Cas1, C-terminal domain"/>
    <property type="match status" value="1"/>
</dbReference>
<evidence type="ECO:0000256" key="10">
    <source>
        <dbReference type="HAMAP-Rule" id="MF_01470"/>
    </source>
</evidence>
<keyword evidence="4 10" id="KW-0378">Hydrolase</keyword>
<protein>
    <recommendedName>
        <fullName evidence="10">CRISPR-associated endonuclease Cas1</fullName>
        <ecNumber evidence="10">3.1.-.-</ecNumber>
    </recommendedName>
</protein>
<comment type="subunit">
    <text evidence="9 10">Homodimer, forms a heterotetramer with a Cas2 homodimer.</text>
</comment>
<comment type="cofactor">
    <cofactor evidence="10">
        <name>Mg(2+)</name>
        <dbReference type="ChEBI" id="CHEBI:18420"/>
    </cofactor>
    <cofactor evidence="10">
        <name>Mn(2+)</name>
        <dbReference type="ChEBI" id="CHEBI:29035"/>
    </cofactor>
</comment>